<dbReference type="InterPro" id="IPR013096">
    <property type="entry name" value="Cupin_2"/>
</dbReference>
<dbReference type="AlphaFoldDB" id="A0A916UKI3"/>
<evidence type="ECO:0000259" key="1">
    <source>
        <dbReference type="Pfam" id="PF07883"/>
    </source>
</evidence>
<dbReference type="SUPFAM" id="SSF51182">
    <property type="entry name" value="RmlC-like cupins"/>
    <property type="match status" value="1"/>
</dbReference>
<keyword evidence="3" id="KW-1185">Reference proteome</keyword>
<sequence>MSKPNGTSDNPPLFEYVIADPLSAATPRPKGPGAAVIVDTEFTKVVAFTFGPGQELREHAVHHPGIITAIDGTFEFTLPDRTVDLQPGQVVHLAPLVPHSVRSVGGGTLTVAMLLPHS</sequence>
<comment type="caution">
    <text evidence="2">The sequence shown here is derived from an EMBL/GenBank/DDBJ whole genome shotgun (WGS) entry which is preliminary data.</text>
</comment>
<evidence type="ECO:0000313" key="3">
    <source>
        <dbReference type="Proteomes" id="UP000641514"/>
    </source>
</evidence>
<dbReference type="InterPro" id="IPR011051">
    <property type="entry name" value="RmlC_Cupin_sf"/>
</dbReference>
<reference evidence="2" key="2">
    <citation type="submission" date="2020-09" db="EMBL/GenBank/DDBJ databases">
        <authorList>
            <person name="Sun Q."/>
            <person name="Zhou Y."/>
        </authorList>
    </citation>
    <scope>NUCLEOTIDE SEQUENCE</scope>
    <source>
        <strain evidence="2">CGMCC 1.15478</strain>
    </source>
</reference>
<feature type="domain" description="Cupin type-2" evidence="1">
    <location>
        <begin position="48"/>
        <end position="111"/>
    </location>
</feature>
<proteinExistence type="predicted"/>
<dbReference type="Gene3D" id="2.60.120.10">
    <property type="entry name" value="Jelly Rolls"/>
    <property type="match status" value="1"/>
</dbReference>
<evidence type="ECO:0000313" key="2">
    <source>
        <dbReference type="EMBL" id="GGC74293.1"/>
    </source>
</evidence>
<dbReference type="Pfam" id="PF07883">
    <property type="entry name" value="Cupin_2"/>
    <property type="match status" value="1"/>
</dbReference>
<dbReference type="Proteomes" id="UP000641514">
    <property type="component" value="Unassembled WGS sequence"/>
</dbReference>
<dbReference type="InterPro" id="IPR014710">
    <property type="entry name" value="RmlC-like_jellyroll"/>
</dbReference>
<dbReference type="RefSeq" id="WP_188676581.1">
    <property type="nucleotide sequence ID" value="NZ_BMJH01000003.1"/>
</dbReference>
<name>A0A916UKI3_9ACTN</name>
<reference evidence="2" key="1">
    <citation type="journal article" date="2014" name="Int. J. Syst. Evol. Microbiol.">
        <title>Complete genome sequence of Corynebacterium casei LMG S-19264T (=DSM 44701T), isolated from a smear-ripened cheese.</title>
        <authorList>
            <consortium name="US DOE Joint Genome Institute (JGI-PGF)"/>
            <person name="Walter F."/>
            <person name="Albersmeier A."/>
            <person name="Kalinowski J."/>
            <person name="Ruckert C."/>
        </authorList>
    </citation>
    <scope>NUCLEOTIDE SEQUENCE</scope>
    <source>
        <strain evidence="2">CGMCC 1.15478</strain>
    </source>
</reference>
<protein>
    <recommendedName>
        <fullName evidence="1">Cupin type-2 domain-containing protein</fullName>
    </recommendedName>
</protein>
<dbReference type="EMBL" id="BMJH01000003">
    <property type="protein sequence ID" value="GGC74293.1"/>
    <property type="molecule type" value="Genomic_DNA"/>
</dbReference>
<gene>
    <name evidence="2" type="ORF">GCM10011410_29430</name>
</gene>
<accession>A0A916UKI3</accession>
<organism evidence="2 3">
    <name type="scientific">Hoyosella rhizosphaerae</name>
    <dbReference type="NCBI Taxonomy" id="1755582"/>
    <lineage>
        <taxon>Bacteria</taxon>
        <taxon>Bacillati</taxon>
        <taxon>Actinomycetota</taxon>
        <taxon>Actinomycetes</taxon>
        <taxon>Mycobacteriales</taxon>
        <taxon>Hoyosellaceae</taxon>
        <taxon>Hoyosella</taxon>
    </lineage>
</organism>